<evidence type="ECO:0000313" key="4">
    <source>
        <dbReference type="EMBL" id="GGH27910.1"/>
    </source>
</evidence>
<dbReference type="EMBL" id="BMES01000002">
    <property type="protein sequence ID" value="GGH27910.1"/>
    <property type="molecule type" value="Genomic_DNA"/>
</dbReference>
<dbReference type="RefSeq" id="WP_188519139.1">
    <property type="nucleotide sequence ID" value="NZ_BMES01000002.1"/>
</dbReference>
<dbReference type="SUPFAM" id="SSF56801">
    <property type="entry name" value="Acetyl-CoA synthetase-like"/>
    <property type="match status" value="1"/>
</dbReference>
<dbReference type="AlphaFoldDB" id="A0A917MIU6"/>
<dbReference type="Pfam" id="PF00501">
    <property type="entry name" value="AMP-binding"/>
    <property type="match status" value="1"/>
</dbReference>
<dbReference type="PROSITE" id="PS00455">
    <property type="entry name" value="AMP_BINDING"/>
    <property type="match status" value="1"/>
</dbReference>
<dbReference type="PANTHER" id="PTHR43767:SF1">
    <property type="entry name" value="NONRIBOSOMAL PEPTIDE SYNTHASE PES1 (EUROFUNG)-RELATED"/>
    <property type="match status" value="1"/>
</dbReference>
<sequence length="540" mass="59232">MASAPDDWVIGAMLRRQARERPDAVYLELTTGGRITYGQMDEDVDRVATGLGGIGVGFGDRVLVMMRNSAAYLQCWLALMRLGAVIVPVNTAFRGDFLDYVVNDSGGTTLVADAEFLPVVEASAPRLPGLSSVVVVGSDAAPRTDGPAAVPIRFEELLRAPARDPGVVVTPRDAASILYTSGTTGRSKGALLPHGHQRLNPHVYIDRLGLTSEDAIYCCLPLFHANGLLLQAYGAMILGARLILAPGFSASGWLGDIRRHGATATNLLGAMTEFVWRQPERPDDSETPLRIACVVPVPKFGEAFQRRFGMRMVELYGATEINCPFYMPRDEPLRPGSCGRIIDEWFEVRIADPETDEPVPDGEVGELLVRPKAAWTTMLGYVNQPDATVRTWRNLWFHTGDAFRRDPDGYYAFVDRLKDSLRRRGENISSFEVEQVLLAHPGVAEAAVVGVRSPTDEKEQEVMAFVVPQEGSLDPGELADFCAGRMPAFATPRYIEVRAALPKTQTQKVLKHLLREQGVGPNTWENPVISKPRQGPGERR</sequence>
<evidence type="ECO:0000259" key="2">
    <source>
        <dbReference type="Pfam" id="PF00501"/>
    </source>
</evidence>
<evidence type="ECO:0000259" key="3">
    <source>
        <dbReference type="Pfam" id="PF13193"/>
    </source>
</evidence>
<proteinExistence type="predicted"/>
<dbReference type="Gene3D" id="3.40.50.12780">
    <property type="entry name" value="N-terminal domain of ligase-like"/>
    <property type="match status" value="1"/>
</dbReference>
<feature type="domain" description="AMP-dependent synthetase/ligase" evidence="2">
    <location>
        <begin position="14"/>
        <end position="381"/>
    </location>
</feature>
<feature type="domain" description="AMP-binding enzyme C-terminal" evidence="3">
    <location>
        <begin position="432"/>
        <end position="508"/>
    </location>
</feature>
<dbReference type="InterPro" id="IPR020845">
    <property type="entry name" value="AMP-binding_CS"/>
</dbReference>
<reference evidence="4" key="1">
    <citation type="journal article" date="2014" name="Int. J. Syst. Evol. Microbiol.">
        <title>Complete genome sequence of Corynebacterium casei LMG S-19264T (=DSM 44701T), isolated from a smear-ripened cheese.</title>
        <authorList>
            <consortium name="US DOE Joint Genome Institute (JGI-PGF)"/>
            <person name="Walter F."/>
            <person name="Albersmeier A."/>
            <person name="Kalinowski J."/>
            <person name="Ruckert C."/>
        </authorList>
    </citation>
    <scope>NUCLEOTIDE SEQUENCE</scope>
    <source>
        <strain evidence="4">CGMCC 1.12214</strain>
    </source>
</reference>
<keyword evidence="4" id="KW-0436">Ligase</keyword>
<dbReference type="Gene3D" id="3.30.300.30">
    <property type="match status" value="1"/>
</dbReference>
<evidence type="ECO:0000256" key="1">
    <source>
        <dbReference type="SAM" id="MobiDB-lite"/>
    </source>
</evidence>
<dbReference type="GO" id="GO:0016878">
    <property type="term" value="F:acid-thiol ligase activity"/>
    <property type="evidence" value="ECO:0007669"/>
    <property type="project" value="UniProtKB-ARBA"/>
</dbReference>
<evidence type="ECO:0000313" key="5">
    <source>
        <dbReference type="Proteomes" id="UP000603912"/>
    </source>
</evidence>
<name>A0A917MIU6_9HYPH</name>
<dbReference type="InterPro" id="IPR050237">
    <property type="entry name" value="ATP-dep_AMP-bd_enzyme"/>
</dbReference>
<gene>
    <name evidence="4" type="ORF">GCM10007036_36780</name>
</gene>
<dbReference type="InterPro" id="IPR000873">
    <property type="entry name" value="AMP-dep_synth/lig_dom"/>
</dbReference>
<comment type="caution">
    <text evidence="4">The sequence shown here is derived from an EMBL/GenBank/DDBJ whole genome shotgun (WGS) entry which is preliminary data.</text>
</comment>
<dbReference type="InterPro" id="IPR042099">
    <property type="entry name" value="ANL_N_sf"/>
</dbReference>
<accession>A0A917MIU6</accession>
<feature type="region of interest" description="Disordered" evidence="1">
    <location>
        <begin position="521"/>
        <end position="540"/>
    </location>
</feature>
<dbReference type="InterPro" id="IPR025110">
    <property type="entry name" value="AMP-bd_C"/>
</dbReference>
<reference evidence="4" key="2">
    <citation type="submission" date="2020-09" db="EMBL/GenBank/DDBJ databases">
        <authorList>
            <person name="Sun Q."/>
            <person name="Zhou Y."/>
        </authorList>
    </citation>
    <scope>NUCLEOTIDE SEQUENCE</scope>
    <source>
        <strain evidence="4">CGMCC 1.12214</strain>
    </source>
</reference>
<organism evidence="4 5">
    <name type="scientific">Alsobacter metallidurans</name>
    <dbReference type="NCBI Taxonomy" id="340221"/>
    <lineage>
        <taxon>Bacteria</taxon>
        <taxon>Pseudomonadati</taxon>
        <taxon>Pseudomonadota</taxon>
        <taxon>Alphaproteobacteria</taxon>
        <taxon>Hyphomicrobiales</taxon>
        <taxon>Alsobacteraceae</taxon>
        <taxon>Alsobacter</taxon>
    </lineage>
</organism>
<dbReference type="Pfam" id="PF13193">
    <property type="entry name" value="AMP-binding_C"/>
    <property type="match status" value="1"/>
</dbReference>
<dbReference type="InterPro" id="IPR045851">
    <property type="entry name" value="AMP-bd_C_sf"/>
</dbReference>
<dbReference type="PANTHER" id="PTHR43767">
    <property type="entry name" value="LONG-CHAIN-FATTY-ACID--COA LIGASE"/>
    <property type="match status" value="1"/>
</dbReference>
<dbReference type="Proteomes" id="UP000603912">
    <property type="component" value="Unassembled WGS sequence"/>
</dbReference>
<protein>
    <submittedName>
        <fullName evidence="4">ATP-dependent acyl-CoA ligase</fullName>
    </submittedName>
</protein>
<keyword evidence="5" id="KW-1185">Reference proteome</keyword>